<sequence length="152" mass="16305">MATGSLGHERVMLWLGYANLLGELTIDFTPSDVLQRDRYATLVMDTHAMRLLGSAALARAARGDEDVPAQSVLKLLGSEALQRASEDALNAAGADGLLHPSVTAPFAPLNLDDHYGSWFDRYARTFAGTIAGGTSEIQRNIIAERILGLPRG</sequence>
<dbReference type="PANTHER" id="PTHR43292">
    <property type="entry name" value="ACYL-COA DEHYDROGENASE"/>
    <property type="match status" value="1"/>
</dbReference>
<dbReference type="SUPFAM" id="SSF47203">
    <property type="entry name" value="Acyl-CoA dehydrogenase C-terminal domain-like"/>
    <property type="match status" value="1"/>
</dbReference>
<evidence type="ECO:0000313" key="4">
    <source>
        <dbReference type="EMBL" id="BCI85587.1"/>
    </source>
</evidence>
<evidence type="ECO:0000256" key="1">
    <source>
        <dbReference type="ARBA" id="ARBA00022630"/>
    </source>
</evidence>
<dbReference type="InterPro" id="IPR009075">
    <property type="entry name" value="AcylCo_DH/oxidase_C"/>
</dbReference>
<dbReference type="PANTHER" id="PTHR43292:SF3">
    <property type="entry name" value="ACYL-COA DEHYDROGENASE FADE29"/>
    <property type="match status" value="1"/>
</dbReference>
<name>A0A7G1I3H0_MYCKA</name>
<feature type="domain" description="Acyl-CoA dehydrogenase/oxidase C-terminal" evidence="3">
    <location>
        <begin position="7"/>
        <end position="147"/>
    </location>
</feature>
<dbReference type="Gene3D" id="1.20.140.10">
    <property type="entry name" value="Butyryl-CoA Dehydrogenase, subunit A, domain 3"/>
    <property type="match status" value="1"/>
</dbReference>
<dbReference type="Proteomes" id="UP000516380">
    <property type="component" value="Chromosome"/>
</dbReference>
<dbReference type="InterPro" id="IPR036250">
    <property type="entry name" value="AcylCo_DH-like_C"/>
</dbReference>
<evidence type="ECO:0000256" key="2">
    <source>
        <dbReference type="ARBA" id="ARBA00023002"/>
    </source>
</evidence>
<keyword evidence="5" id="KW-1185">Reference proteome</keyword>
<dbReference type="InterPro" id="IPR052161">
    <property type="entry name" value="Mycobact_Acyl-CoA_DH"/>
</dbReference>
<dbReference type="GO" id="GO:0005886">
    <property type="term" value="C:plasma membrane"/>
    <property type="evidence" value="ECO:0007669"/>
    <property type="project" value="TreeGrafter"/>
</dbReference>
<protein>
    <recommendedName>
        <fullName evidence="3">Acyl-CoA dehydrogenase/oxidase C-terminal domain-containing protein</fullName>
    </recommendedName>
</protein>
<dbReference type="EMBL" id="AP023343">
    <property type="protein sequence ID" value="BCI85587.1"/>
    <property type="molecule type" value="Genomic_DNA"/>
</dbReference>
<dbReference type="Pfam" id="PF00441">
    <property type="entry name" value="Acyl-CoA_dh_1"/>
    <property type="match status" value="1"/>
</dbReference>
<dbReference type="AlphaFoldDB" id="A0A7G1I3H0"/>
<evidence type="ECO:0000259" key="3">
    <source>
        <dbReference type="Pfam" id="PF00441"/>
    </source>
</evidence>
<proteinExistence type="predicted"/>
<accession>A0A7G1I3H0</accession>
<keyword evidence="2" id="KW-0560">Oxidoreductase</keyword>
<gene>
    <name evidence="4" type="ORF">NIIDMKKI_07930</name>
</gene>
<organism evidence="4 5">
    <name type="scientific">Mycobacterium kansasii</name>
    <dbReference type="NCBI Taxonomy" id="1768"/>
    <lineage>
        <taxon>Bacteria</taxon>
        <taxon>Bacillati</taxon>
        <taxon>Actinomycetota</taxon>
        <taxon>Actinomycetes</taxon>
        <taxon>Mycobacteriales</taxon>
        <taxon>Mycobacteriaceae</taxon>
        <taxon>Mycobacterium</taxon>
    </lineage>
</organism>
<evidence type="ECO:0000313" key="5">
    <source>
        <dbReference type="Proteomes" id="UP000516380"/>
    </source>
</evidence>
<reference evidence="4 5" key="1">
    <citation type="submission" date="2020-07" db="EMBL/GenBank/DDBJ databases">
        <title>Mycobacterium kansasii (former subtype) with zoonotic potential isolated from diseased indoor pet cat, Japan.</title>
        <authorList>
            <person name="Fukano H."/>
            <person name="Terazono T."/>
            <person name="Hoshino Y."/>
        </authorList>
    </citation>
    <scope>NUCLEOTIDE SEQUENCE [LARGE SCALE GENOMIC DNA]</scope>
    <source>
        <strain evidence="4 5">Kuro-I</strain>
    </source>
</reference>
<dbReference type="GO" id="GO:0016627">
    <property type="term" value="F:oxidoreductase activity, acting on the CH-CH group of donors"/>
    <property type="evidence" value="ECO:0007669"/>
    <property type="project" value="InterPro"/>
</dbReference>
<keyword evidence="1" id="KW-0285">Flavoprotein</keyword>